<accession>A0A5R8WS83</accession>
<dbReference type="AlphaFoldDB" id="A0A5R8WS83"/>
<evidence type="ECO:0008006" key="4">
    <source>
        <dbReference type="Google" id="ProtNLM"/>
    </source>
</evidence>
<evidence type="ECO:0000313" key="3">
    <source>
        <dbReference type="Proteomes" id="UP000305517"/>
    </source>
</evidence>
<evidence type="ECO:0000313" key="2">
    <source>
        <dbReference type="EMBL" id="TLM94043.1"/>
    </source>
</evidence>
<comment type="caution">
    <text evidence="2">The sequence shown here is derived from an EMBL/GenBank/DDBJ whole genome shotgun (WGS) entry which is preliminary data.</text>
</comment>
<keyword evidence="1" id="KW-0732">Signal</keyword>
<feature type="signal peptide" evidence="1">
    <location>
        <begin position="1"/>
        <end position="19"/>
    </location>
</feature>
<proteinExistence type="predicted"/>
<reference evidence="2 3" key="1">
    <citation type="submission" date="2019-05" db="EMBL/GenBank/DDBJ databases">
        <title>Hymenobacter edaphi sp. nov., isolated from abandoned arsenic-contaminated farmland soil.</title>
        <authorList>
            <person name="Nie L."/>
        </authorList>
    </citation>
    <scope>NUCLEOTIDE SEQUENCE [LARGE SCALE GENOMIC DNA]</scope>
    <source>
        <strain evidence="2 3">1-3-3-8</strain>
    </source>
</reference>
<gene>
    <name evidence="2" type="ORF">FDY95_08430</name>
</gene>
<name>A0A5R8WS83_9BACT</name>
<evidence type="ECO:0000256" key="1">
    <source>
        <dbReference type="SAM" id="SignalP"/>
    </source>
</evidence>
<organism evidence="2 3">
    <name type="scientific">Hymenobacter jeollabukensis</name>
    <dbReference type="NCBI Taxonomy" id="2025313"/>
    <lineage>
        <taxon>Bacteria</taxon>
        <taxon>Pseudomonadati</taxon>
        <taxon>Bacteroidota</taxon>
        <taxon>Cytophagia</taxon>
        <taxon>Cytophagales</taxon>
        <taxon>Hymenobacteraceae</taxon>
        <taxon>Hymenobacter</taxon>
    </lineage>
</organism>
<protein>
    <recommendedName>
        <fullName evidence="4">PorT family protein</fullName>
    </recommendedName>
</protein>
<feature type="chain" id="PRO_5024364469" description="PorT family protein" evidence="1">
    <location>
        <begin position="20"/>
        <end position="201"/>
    </location>
</feature>
<dbReference type="EMBL" id="VAJM01000003">
    <property type="protein sequence ID" value="TLM94043.1"/>
    <property type="molecule type" value="Genomic_DNA"/>
</dbReference>
<sequence>MRPLLFALCAALPAYSAPAQSAQPVSPASCWLFGAKLGVSAFQWHNARLNSNGSLLRPTAALNAGRYVAAARLSLHAEALVEQRYHFTQRPLYVLLPLYLRTGMPTGRFHMVLGGGWGRQLGSGSPRLNEKHHPNEAFGTLGLEVGVGRQATRHAASLGLYYRRGTTGYTYYSYSPGGQYFADAKDQPQSLSLTLNYFLLR</sequence>
<dbReference type="Proteomes" id="UP000305517">
    <property type="component" value="Unassembled WGS sequence"/>
</dbReference>
<keyword evidence="3" id="KW-1185">Reference proteome</keyword>
<dbReference type="RefSeq" id="WP_138076658.1">
    <property type="nucleotide sequence ID" value="NZ_VAJM01000003.1"/>
</dbReference>